<dbReference type="Proteomes" id="UP001165679">
    <property type="component" value="Unassembled WGS sequence"/>
</dbReference>
<gene>
    <name evidence="2" type="ORF">OL599_14640</name>
</gene>
<name>A0AA41YL16_9PROT</name>
<reference evidence="2" key="1">
    <citation type="submission" date="2022-09" db="EMBL/GenBank/DDBJ databases">
        <title>Rhodovastum sp. nov. RN2-1 isolated from soil in Seongnam, South Korea.</title>
        <authorList>
            <person name="Le N.T."/>
        </authorList>
    </citation>
    <scope>NUCLEOTIDE SEQUENCE</scope>
    <source>
        <strain evidence="2">RN2-1</strain>
    </source>
</reference>
<keyword evidence="3" id="KW-1185">Reference proteome</keyword>
<protein>
    <submittedName>
        <fullName evidence="2">Uncharacterized protein</fullName>
    </submittedName>
</protein>
<dbReference type="EMBL" id="JAPDNT010000012">
    <property type="protein sequence ID" value="MCW3475814.1"/>
    <property type="molecule type" value="Genomic_DNA"/>
</dbReference>
<sequence>MNQLTLPRAACAAVWLLGLAHATRADAHGIAGARVFVTTLTVDDPAVADEASLPTFSWMLQGADGGPGQTNEYNLNVEWDKRITEHFGLGFNSGFTALQTLNDKTRYGWQDLVVTAKYQAYVSAAHEFMLSVGVVREFGRTGTASIGADQYGFTQPTVYFGKGLGDLPIGWLRPLAITGELGFAAADVALKQNPDGSFNNGYANRWVGGMSIQYSIPYLQSQVKDLGLPGWLGRMTPLVEITWSSPTQRPNNLPMQLLFAPGVVYSGDTWQFGIEALIPGNSNTGKHVGVIAQYHLFFDDLFPHSLGKPVVDWFR</sequence>
<organism evidence="2 3">
    <name type="scientific">Limobrevibacterium gyesilva</name>
    <dbReference type="NCBI Taxonomy" id="2991712"/>
    <lineage>
        <taxon>Bacteria</taxon>
        <taxon>Pseudomonadati</taxon>
        <taxon>Pseudomonadota</taxon>
        <taxon>Alphaproteobacteria</taxon>
        <taxon>Acetobacterales</taxon>
        <taxon>Acetobacteraceae</taxon>
        <taxon>Limobrevibacterium</taxon>
    </lineage>
</organism>
<reference evidence="2" key="2">
    <citation type="submission" date="2022-10" db="EMBL/GenBank/DDBJ databases">
        <authorList>
            <person name="Trinh H.N."/>
        </authorList>
    </citation>
    <scope>NUCLEOTIDE SEQUENCE</scope>
    <source>
        <strain evidence="2">RN2-1</strain>
    </source>
</reference>
<evidence type="ECO:0000313" key="2">
    <source>
        <dbReference type="EMBL" id="MCW3475814.1"/>
    </source>
</evidence>
<accession>A0AA41YL16</accession>
<dbReference type="AlphaFoldDB" id="A0AA41YL16"/>
<comment type="caution">
    <text evidence="2">The sequence shown here is derived from an EMBL/GenBank/DDBJ whole genome shotgun (WGS) entry which is preliminary data.</text>
</comment>
<feature type="chain" id="PRO_5041323626" evidence="1">
    <location>
        <begin position="28"/>
        <end position="315"/>
    </location>
</feature>
<evidence type="ECO:0000313" key="3">
    <source>
        <dbReference type="Proteomes" id="UP001165679"/>
    </source>
</evidence>
<proteinExistence type="predicted"/>
<feature type="signal peptide" evidence="1">
    <location>
        <begin position="1"/>
        <end position="27"/>
    </location>
</feature>
<evidence type="ECO:0000256" key="1">
    <source>
        <dbReference type="SAM" id="SignalP"/>
    </source>
</evidence>
<dbReference type="RefSeq" id="WP_264714543.1">
    <property type="nucleotide sequence ID" value="NZ_JAPDNT010000012.1"/>
</dbReference>
<keyword evidence="1" id="KW-0732">Signal</keyword>